<proteinExistence type="predicted"/>
<dbReference type="Pfam" id="PF02653">
    <property type="entry name" value="BPD_transp_2"/>
    <property type="match status" value="1"/>
</dbReference>
<sequence>MRRDHVLLAVIAVIVLAVGWRAPVFLTLRNALDVANESALLAILVAGQVAVLLTRGVDLSVASNLALTGMACALVGKAFPGAPIALLLLLGLGLGALLGSVNGVLVARCGLPPIVVTLGTMSLYRGAVFVASGGAWVSEQDVHSGIKALPRAELAGVPMLIVIAALAVGAVAAWLRWGPGGREVIALGNNPEAAVYAGIPQRRRLLQVYALSGALAGLVGVLWVGRYAIAFTELAAGYELTVIAACVIGGVSIAGGIGNVGGAMVGVLFLGVVNAALPVIQVSPFWQQAIAGAVILLSVAVNAGARAKARLPILERMSS</sequence>
<feature type="transmembrane region" description="Helical" evidence="6">
    <location>
        <begin position="286"/>
        <end position="307"/>
    </location>
</feature>
<feature type="transmembrane region" description="Helical" evidence="6">
    <location>
        <begin position="85"/>
        <end position="107"/>
    </location>
</feature>
<keyword evidence="8" id="KW-1185">Reference proteome</keyword>
<feature type="transmembrane region" description="Helical" evidence="6">
    <location>
        <begin position="235"/>
        <end position="253"/>
    </location>
</feature>
<feature type="transmembrane region" description="Helical" evidence="6">
    <location>
        <begin position="208"/>
        <end position="229"/>
    </location>
</feature>
<accession>A0ABW7HAF7</accession>
<protein>
    <submittedName>
        <fullName evidence="7">ABC transporter permease</fullName>
    </submittedName>
</protein>
<evidence type="ECO:0000256" key="1">
    <source>
        <dbReference type="ARBA" id="ARBA00004651"/>
    </source>
</evidence>
<evidence type="ECO:0000256" key="4">
    <source>
        <dbReference type="ARBA" id="ARBA00022989"/>
    </source>
</evidence>
<reference evidence="7 8" key="1">
    <citation type="submission" date="2024-08" db="EMBL/GenBank/DDBJ databases">
        <authorList>
            <person name="Lu H."/>
        </authorList>
    </citation>
    <scope>NUCLEOTIDE SEQUENCE [LARGE SCALE GENOMIC DNA]</scope>
    <source>
        <strain evidence="7 8">BYS78W</strain>
    </source>
</reference>
<evidence type="ECO:0000313" key="7">
    <source>
        <dbReference type="EMBL" id="MFG6486905.1"/>
    </source>
</evidence>
<evidence type="ECO:0000313" key="8">
    <source>
        <dbReference type="Proteomes" id="UP001606134"/>
    </source>
</evidence>
<dbReference type="InterPro" id="IPR001851">
    <property type="entry name" value="ABC_transp_permease"/>
</dbReference>
<dbReference type="PANTHER" id="PTHR32196">
    <property type="entry name" value="ABC TRANSPORTER PERMEASE PROTEIN YPHD-RELATED-RELATED"/>
    <property type="match status" value="1"/>
</dbReference>
<comment type="subcellular location">
    <subcellularLocation>
        <location evidence="1">Cell membrane</location>
        <topology evidence="1">Multi-pass membrane protein</topology>
    </subcellularLocation>
</comment>
<keyword evidence="5 6" id="KW-0472">Membrane</keyword>
<keyword evidence="4 6" id="KW-1133">Transmembrane helix</keyword>
<name>A0ABW7HAF7_9BURK</name>
<keyword evidence="2" id="KW-1003">Cell membrane</keyword>
<gene>
    <name evidence="7" type="ORF">ACG04R_09495</name>
</gene>
<evidence type="ECO:0000256" key="2">
    <source>
        <dbReference type="ARBA" id="ARBA00022475"/>
    </source>
</evidence>
<organism evidence="7 8">
    <name type="scientific">Pelomonas candidula</name>
    <dbReference type="NCBI Taxonomy" id="3299025"/>
    <lineage>
        <taxon>Bacteria</taxon>
        <taxon>Pseudomonadati</taxon>
        <taxon>Pseudomonadota</taxon>
        <taxon>Betaproteobacteria</taxon>
        <taxon>Burkholderiales</taxon>
        <taxon>Sphaerotilaceae</taxon>
        <taxon>Roseateles</taxon>
    </lineage>
</organism>
<dbReference type="Proteomes" id="UP001606134">
    <property type="component" value="Unassembled WGS sequence"/>
</dbReference>
<feature type="transmembrane region" description="Helical" evidence="6">
    <location>
        <begin position="157"/>
        <end position="175"/>
    </location>
</feature>
<feature type="transmembrane region" description="Helical" evidence="6">
    <location>
        <begin position="260"/>
        <end position="280"/>
    </location>
</feature>
<dbReference type="RefSeq" id="WP_394408705.1">
    <property type="nucleotide sequence ID" value="NZ_JBIGIC010000004.1"/>
</dbReference>
<feature type="transmembrane region" description="Helical" evidence="6">
    <location>
        <begin position="61"/>
        <end position="79"/>
    </location>
</feature>
<dbReference type="PANTHER" id="PTHR32196:SF72">
    <property type="entry name" value="RIBOSE IMPORT PERMEASE PROTEIN RBSC"/>
    <property type="match status" value="1"/>
</dbReference>
<evidence type="ECO:0000256" key="3">
    <source>
        <dbReference type="ARBA" id="ARBA00022692"/>
    </source>
</evidence>
<feature type="transmembrane region" description="Helical" evidence="6">
    <location>
        <begin position="37"/>
        <end position="54"/>
    </location>
</feature>
<dbReference type="EMBL" id="JBIGIC010000004">
    <property type="protein sequence ID" value="MFG6486905.1"/>
    <property type="molecule type" value="Genomic_DNA"/>
</dbReference>
<evidence type="ECO:0000256" key="6">
    <source>
        <dbReference type="SAM" id="Phobius"/>
    </source>
</evidence>
<keyword evidence="3 6" id="KW-0812">Transmembrane</keyword>
<dbReference type="CDD" id="cd06579">
    <property type="entry name" value="TM_PBP1_transp_AraH_like"/>
    <property type="match status" value="1"/>
</dbReference>
<feature type="transmembrane region" description="Helical" evidence="6">
    <location>
        <begin position="114"/>
        <end position="137"/>
    </location>
</feature>
<comment type="caution">
    <text evidence="7">The sequence shown here is derived from an EMBL/GenBank/DDBJ whole genome shotgun (WGS) entry which is preliminary data.</text>
</comment>
<evidence type="ECO:0000256" key="5">
    <source>
        <dbReference type="ARBA" id="ARBA00023136"/>
    </source>
</evidence>